<dbReference type="InterPro" id="IPR033053">
    <property type="entry name" value="Hir3/CABIN1"/>
</dbReference>
<dbReference type="Gene3D" id="1.25.40.10">
    <property type="entry name" value="Tetratricopeptide repeat domain"/>
    <property type="match status" value="1"/>
</dbReference>
<reference evidence="5" key="1">
    <citation type="submission" date="2021-04" db="EMBL/GenBank/DDBJ databases">
        <authorList>
            <person name="Chebbi M.A.C M."/>
        </authorList>
    </citation>
    <scope>NUCLEOTIDE SEQUENCE</scope>
</reference>
<protein>
    <submittedName>
        <fullName evidence="5">Similar to CABIN1: Calcineurin-binding protein cabin-1 (Homo sapiens)</fullName>
    </submittedName>
</protein>
<dbReference type="SUPFAM" id="SSF48452">
    <property type="entry name" value="TPR-like"/>
    <property type="match status" value="1"/>
</dbReference>
<gene>
    <name evidence="5" type="ORF">HICCMSTLAB_LOCUS11926</name>
</gene>
<feature type="compositionally biased region" description="Low complexity" evidence="4">
    <location>
        <begin position="1982"/>
        <end position="1995"/>
    </location>
</feature>
<feature type="compositionally biased region" description="Polar residues" evidence="4">
    <location>
        <begin position="1996"/>
        <end position="2006"/>
    </location>
</feature>
<feature type="region of interest" description="Disordered" evidence="4">
    <location>
        <begin position="1"/>
        <end position="28"/>
    </location>
</feature>
<dbReference type="GO" id="GO:0005634">
    <property type="term" value="C:nucleus"/>
    <property type="evidence" value="ECO:0007669"/>
    <property type="project" value="UniProtKB-SubCell"/>
</dbReference>
<feature type="repeat" description="TPR" evidence="3">
    <location>
        <begin position="119"/>
        <end position="152"/>
    </location>
</feature>
<dbReference type="InterPro" id="IPR011990">
    <property type="entry name" value="TPR-like_helical_dom_sf"/>
</dbReference>
<feature type="compositionally biased region" description="Low complexity" evidence="4">
    <location>
        <begin position="1651"/>
        <end position="1689"/>
    </location>
</feature>
<feature type="compositionally biased region" description="Acidic residues" evidence="4">
    <location>
        <begin position="984"/>
        <end position="994"/>
    </location>
</feature>
<dbReference type="PANTHER" id="PTHR15502">
    <property type="entry name" value="CALCINEURIN-BINDING PROTEIN CABIN 1-RELATED"/>
    <property type="match status" value="1"/>
</dbReference>
<feature type="region of interest" description="Disordered" evidence="4">
    <location>
        <begin position="334"/>
        <end position="386"/>
    </location>
</feature>
<feature type="compositionally biased region" description="Basic and acidic residues" evidence="4">
    <location>
        <begin position="427"/>
        <end position="479"/>
    </location>
</feature>
<name>A0A8J2HN74_COTCN</name>
<feature type="region of interest" description="Disordered" evidence="4">
    <location>
        <begin position="2209"/>
        <end position="2231"/>
    </location>
</feature>
<feature type="region of interest" description="Disordered" evidence="4">
    <location>
        <begin position="1423"/>
        <end position="1468"/>
    </location>
</feature>
<dbReference type="PANTHER" id="PTHR15502:SF7">
    <property type="entry name" value="CALCINEURIN-BINDING PROTEIN CABIN-1"/>
    <property type="match status" value="1"/>
</dbReference>
<feature type="compositionally biased region" description="Polar residues" evidence="4">
    <location>
        <begin position="2464"/>
        <end position="2482"/>
    </location>
</feature>
<dbReference type="InterPro" id="IPR019734">
    <property type="entry name" value="TPR_rpt"/>
</dbReference>
<feature type="region of interest" description="Disordered" evidence="4">
    <location>
        <begin position="2401"/>
        <end position="2429"/>
    </location>
</feature>
<evidence type="ECO:0000256" key="4">
    <source>
        <dbReference type="SAM" id="MobiDB-lite"/>
    </source>
</evidence>
<feature type="region of interest" description="Disordered" evidence="4">
    <location>
        <begin position="1480"/>
        <end position="1503"/>
    </location>
</feature>
<organism evidence="5 6">
    <name type="scientific">Cotesia congregata</name>
    <name type="common">Parasitoid wasp</name>
    <name type="synonym">Apanteles congregatus</name>
    <dbReference type="NCBI Taxonomy" id="51543"/>
    <lineage>
        <taxon>Eukaryota</taxon>
        <taxon>Metazoa</taxon>
        <taxon>Ecdysozoa</taxon>
        <taxon>Arthropoda</taxon>
        <taxon>Hexapoda</taxon>
        <taxon>Insecta</taxon>
        <taxon>Pterygota</taxon>
        <taxon>Neoptera</taxon>
        <taxon>Endopterygota</taxon>
        <taxon>Hymenoptera</taxon>
        <taxon>Apocrita</taxon>
        <taxon>Ichneumonoidea</taxon>
        <taxon>Braconidae</taxon>
        <taxon>Microgastrinae</taxon>
        <taxon>Cotesia</taxon>
    </lineage>
</organism>
<feature type="compositionally biased region" description="Acidic residues" evidence="4">
    <location>
        <begin position="10"/>
        <end position="19"/>
    </location>
</feature>
<accession>A0A8J2HN74</accession>
<feature type="compositionally biased region" description="Acidic residues" evidence="4">
    <location>
        <begin position="1690"/>
        <end position="1699"/>
    </location>
</feature>
<evidence type="ECO:0000256" key="1">
    <source>
        <dbReference type="ARBA" id="ARBA00004123"/>
    </source>
</evidence>
<feature type="compositionally biased region" description="Basic and acidic residues" evidence="4">
    <location>
        <begin position="1430"/>
        <end position="1442"/>
    </location>
</feature>
<evidence type="ECO:0000313" key="5">
    <source>
        <dbReference type="EMBL" id="CAG5104286.1"/>
    </source>
</evidence>
<dbReference type="SMART" id="SM00028">
    <property type="entry name" value="TPR"/>
    <property type="match status" value="3"/>
</dbReference>
<feature type="compositionally biased region" description="Low complexity" evidence="4">
    <location>
        <begin position="2401"/>
        <end position="2415"/>
    </location>
</feature>
<comment type="caution">
    <text evidence="5">The sequence shown here is derived from an EMBL/GenBank/DDBJ whole genome shotgun (WGS) entry which is preliminary data.</text>
</comment>
<proteinExistence type="predicted"/>
<feature type="region of interest" description="Disordered" evidence="4">
    <location>
        <begin position="568"/>
        <end position="590"/>
    </location>
</feature>
<feature type="region of interest" description="Disordered" evidence="4">
    <location>
        <begin position="1549"/>
        <end position="1716"/>
    </location>
</feature>
<feature type="region of interest" description="Disordered" evidence="4">
    <location>
        <begin position="2282"/>
        <end position="2306"/>
    </location>
</feature>
<sequence>MMKISALNEESSEESDEENTPTITKEAQEQIALSEYNKGLELRKENKIEDALTIFKDLLETELLDQVEKPEVPDGRARPMLSLKYCCFKNIGAIYNQMENYEEAINNYWEAANLDASDVMLWCRMGTIAMKTSNLEFACSAFKRGLTCNPNHWPCLDNIITAMYAVPDYMNCLLYISMALERDPSYIKGLAFREQIFREVPYFQESYKLFNVDWALDPPMDTEFDRIIGEKLIAEAKEIAAGWVEFCRPEFEFKPLPDLSLHRPLKNHSWLDLGESLVEMHKHMSDNNLNFISKIKLDIQNEVEVLVSKNTEEEKREIEEMTVDISSELESVTDVEKMDHRDSAEIEEDQEVPEIKLDSEMDVDGDDEKSSSSDVHIIEDEDPLKLESDIEQLDQSEPKIPEGVEFLNSTVFDEVEIIKANESPNDNTEKSVEEVQDKSDPKAELAEKSEGKSTEKLNDKSSKSDKPSEKTESKEEQQKVKKRRRSSLCFLQQWAWSSSSMRRSARVRGSNRREAERDDLQLEEMIRRIFPPTLLPDTAKIIRDDPTKTMDDSMDTMDLYQLFARQENGNTEESKSSSPVPSPDSPIQKYFGTESEKSQVIDFINQHSGKSNLMIIIARYTEFLSTKWNHEWPKELTEIYQQAYLFTREHIPHASPFGDSSEEDSILKYDAEMTLLFSELHTDKWLDNKPEVLPSATIDKFGTGIPSEELGYIIFASVRDNLLNEENLIFLLRVLWVKASIFLCQGDTDIAIKSLEVLLHDMEEFKQHFPGLLVKLPNCKHNSRIDMSVVQKKLTSIERGQKLGEVQKLHEDKKFYELSLVLKDTFKFAKQQNDSLTNVKLNIDRKKQLSMLLESLWQLEQYEDCFVWAEICLHEAWQCYNNSSDEADQKKWVSSVLNCLEKLESCIEMAGSSVVRHLSESKITRLVQTSVQILCHQLDVPDTAVEMPVESVTPWIILHHILQYEDDRERAKSRFSSKAKAADDPESDSDDEDKDIPAPIMLLFVGHDFLGRHSWCCINEAKLLIFTIKTVVPRMCSSRYSAVREKITKHLEKIFWCLYGHPNRANKTKPKHLEDHGVPQIPLTWDIAQLLFEFYKPDVLPEFDTPRAMSISADTKILFKKINSLVPKEHDPSGIVDEINSYIIGEIEEMPKVKKSLPYKIDSLYYLLGDYSFKNNNWLSATKYYSMDVCLHPKAFNSWVALAMSVSTLMGTTLNNCKPLSDITKLLWQAKIAQCCYQKAVEIKPGHSVIWIEYGNFVYMVHSFCSRLLKQEADLSMEKFQIIEKRKEDTLDIAANCFNSANNIYLANIDDAAQMQDERWLYHYMLAKIAEKKNHDPPIFLEHYGKASELLHKNNAYYPKKISHKNAHYLSIEALEVHYRIHASILKHLELFEGKPLKKSLGDLFWKHLLDCASGPFMQFPSELSKKKRRDESNSNDTDYKIPVKSSTENTTEVVPKSRTSLEKRQNSVEEIAVIEKSSESKLKNDKKRPRESVSEEPSKKVKLNEESHLQLWAGVVETVDGIIDKVCELDLQNETNQKDADEVMVISSDESDCARTSKTRNEYEKTRAMEKRSEEDNKRKNAQAEESSLTNLPVYDNQGDATKSDNKWQASDSPPFATFDFGDKDKAVEKKKTEASSTKEETTLSRRASQESTNSTLTSSTAETNNSSYSSSDESSSSSDDSSSSDSSSDSDSESSDSDTEKKKRTPSPVDKKEEYYSEGEVAKLISYCLAGLEQCVLRFPEHYKSIYRLCHFFFNHKVAKDNDKCRDLLLSTYKCQYYADLTFQGLFADRKSTNFFNGVWRIPNDEIDRPGSFASHMSRCVHLLMQVLKETDDSCMLMELCIQLRKIPDADKKYVRDSEREQLSRQAFTLCLQSLRTRVQSMGPPSPDTAQPDQTDSRTRVLLDVYRIYQQVSKNFQSKEMQAFATLLVDTYKVYRDMKSSVGNLLEDAMRFCHQQNANKPKLTASQTSQQVQSIPPPAVTTAPSTTAVTQSQPVPTSPQTYQQRKPYKNPGTGRPRGRPPNVNKNYPNLMNSYCNNASKRYQNYLGTSNQSLMNPFFMNHPLLESNAMMSMLSSGLNPSMMDSLAAVNYLSNLNQMGNSLDILRQYQNNLQSMPYGGFGNIPTSLPNVSSVPTMTSNTAIGSVPSVSSSNLGSINSVGNLTVQQLLNLSAAKAGSAITTSSTIYNQSSFKTTTASSTKELSHGVSISAVGSGSQQQKSKTKHSSMNSDLSVISTKNMPTSQLKTGVSSSQVSLLKQSVIQQPKTAPPKQVSAPQIRVSKSLTEPQPAHSSSLSVSPLKSASPSGIMNMPSSHQNLGNSGLNITPVPMGLASRSGTSLQHKLQKKQAQQAALPVKKPRTSSKAQHAVNKLSTMLNMANPAALMGAAPYLPPELSGISVNPVSASTSSKSSIKPSMRKTSSKPKSSMEITSSIPSSLAQASNAETISMLTQLQQQPHLEIIAQTQSKAHSKSTDFNKNPPLSVSVVPPKTGDNIRTNIPDSVSIFALVTKRMSFFGPPKATLVIFVAGISMVCNNLPVRGSM</sequence>
<feature type="compositionally biased region" description="Low complexity" evidence="4">
    <location>
        <begin position="2292"/>
        <end position="2306"/>
    </location>
</feature>
<evidence type="ECO:0000256" key="2">
    <source>
        <dbReference type="ARBA" id="ARBA00023242"/>
    </source>
</evidence>
<feature type="region of interest" description="Disordered" evidence="4">
    <location>
        <begin position="417"/>
        <end position="486"/>
    </location>
</feature>
<feature type="repeat" description="TPR" evidence="3">
    <location>
        <begin position="85"/>
        <end position="118"/>
    </location>
</feature>
<dbReference type="GO" id="GO:0031491">
    <property type="term" value="F:nucleosome binding"/>
    <property type="evidence" value="ECO:0007669"/>
    <property type="project" value="TreeGrafter"/>
</dbReference>
<feature type="compositionally biased region" description="Basic and acidic residues" evidence="4">
    <location>
        <begin position="334"/>
        <end position="344"/>
    </location>
</feature>
<keyword evidence="3" id="KW-0802">TPR repeat</keyword>
<feature type="region of interest" description="Disordered" evidence="4">
    <location>
        <begin position="973"/>
        <end position="994"/>
    </location>
</feature>
<feature type="region of interest" description="Disordered" evidence="4">
    <location>
        <begin position="1962"/>
        <end position="2030"/>
    </location>
</feature>
<feature type="region of interest" description="Disordered" evidence="4">
    <location>
        <begin position="2464"/>
        <end position="2483"/>
    </location>
</feature>
<dbReference type="GO" id="GO:0006325">
    <property type="term" value="P:chromatin organization"/>
    <property type="evidence" value="ECO:0007669"/>
    <property type="project" value="InterPro"/>
</dbReference>
<feature type="compositionally biased region" description="Basic and acidic residues" evidence="4">
    <location>
        <begin position="1553"/>
        <end position="1584"/>
    </location>
</feature>
<evidence type="ECO:0000256" key="3">
    <source>
        <dbReference type="PROSITE-ProRule" id="PRU00339"/>
    </source>
</evidence>
<evidence type="ECO:0000313" key="6">
    <source>
        <dbReference type="Proteomes" id="UP000786811"/>
    </source>
</evidence>
<dbReference type="EMBL" id="CAJNRD030001123">
    <property type="protein sequence ID" value="CAG5104286.1"/>
    <property type="molecule type" value="Genomic_DNA"/>
</dbReference>
<dbReference type="OrthoDB" id="77564at2759"/>
<dbReference type="PROSITE" id="PS50005">
    <property type="entry name" value="TPR"/>
    <property type="match status" value="2"/>
</dbReference>
<keyword evidence="6" id="KW-1185">Reference proteome</keyword>
<feature type="compositionally biased region" description="Polar residues" evidence="4">
    <location>
        <begin position="1962"/>
        <end position="1976"/>
    </location>
</feature>
<comment type="subcellular location">
    <subcellularLocation>
        <location evidence="1">Nucleus</location>
    </subcellularLocation>
</comment>
<keyword evidence="2" id="KW-0539">Nucleus</keyword>
<feature type="compositionally biased region" description="Basic and acidic residues" evidence="4">
    <location>
        <begin position="1622"/>
        <end position="1645"/>
    </location>
</feature>
<dbReference type="Proteomes" id="UP000786811">
    <property type="component" value="Unassembled WGS sequence"/>
</dbReference>